<name>A0A5M3XYP4_9ACTN</name>
<dbReference type="AlphaFoldDB" id="A0A5M3XYP4"/>
<keyword evidence="3" id="KW-1185">Reference proteome</keyword>
<comment type="caution">
    <text evidence="2">The sequence shown here is derived from an EMBL/GenBank/DDBJ whole genome shotgun (WGS) entry which is preliminary data.</text>
</comment>
<proteinExistence type="predicted"/>
<reference evidence="2 3" key="1">
    <citation type="submission" date="2019-10" db="EMBL/GenBank/DDBJ databases">
        <title>Whole genome shotgun sequence of Acrocarpospora pleiomorpha NBRC 16267.</title>
        <authorList>
            <person name="Ichikawa N."/>
            <person name="Kimura A."/>
            <person name="Kitahashi Y."/>
            <person name="Komaki H."/>
            <person name="Oguchi A."/>
        </authorList>
    </citation>
    <scope>NUCLEOTIDE SEQUENCE [LARGE SCALE GENOMIC DNA]</scope>
    <source>
        <strain evidence="2 3">NBRC 16267</strain>
    </source>
</reference>
<accession>A0A5M3XYP4</accession>
<evidence type="ECO:0000256" key="1">
    <source>
        <dbReference type="SAM" id="Phobius"/>
    </source>
</evidence>
<keyword evidence="1" id="KW-1133">Transmembrane helix</keyword>
<evidence type="ECO:0000313" key="2">
    <source>
        <dbReference type="EMBL" id="GES25099.1"/>
    </source>
</evidence>
<dbReference type="EMBL" id="BLAF01000062">
    <property type="protein sequence ID" value="GES25099.1"/>
    <property type="molecule type" value="Genomic_DNA"/>
</dbReference>
<protein>
    <submittedName>
        <fullName evidence="2">Uncharacterized protein</fullName>
    </submittedName>
</protein>
<keyword evidence="1" id="KW-0812">Transmembrane</keyword>
<gene>
    <name evidence="2" type="ORF">Aple_079980</name>
</gene>
<evidence type="ECO:0000313" key="3">
    <source>
        <dbReference type="Proteomes" id="UP000377595"/>
    </source>
</evidence>
<feature type="transmembrane region" description="Helical" evidence="1">
    <location>
        <begin position="99"/>
        <end position="119"/>
    </location>
</feature>
<feature type="transmembrane region" description="Helical" evidence="1">
    <location>
        <begin position="40"/>
        <end position="61"/>
    </location>
</feature>
<sequence>MREVTAWGVIGRAVIVGLVVGGVVAVIWADGLNRELDGVFNFFGMIIIPFPLGAILTWALGLPRWGIVAFLGPIAAFTLVKAMFRVAPDSHVWGFDEKLLGGIYVLAGVLGYLAAAWVAREASGWRSWVAVTLPILVVYAISGLVQEPVRRWYEVRGFERLGVPLVAPDVPDHLLRGVEIWRVESGPAVALTYEHGVKIFVRPAAAATPEVACADPYPPFTWGSGGLPCRPIAGGRRLRGSASDHMIGVFARHQDALIQIEGLRMSEESLLPLLDALRPVSAEWLVARSFYRRR</sequence>
<feature type="transmembrane region" description="Helical" evidence="1">
    <location>
        <begin position="67"/>
        <end position="87"/>
    </location>
</feature>
<keyword evidence="1" id="KW-0472">Membrane</keyword>
<feature type="transmembrane region" description="Helical" evidence="1">
    <location>
        <begin position="6"/>
        <end position="28"/>
    </location>
</feature>
<organism evidence="2 3">
    <name type="scientific">Acrocarpospora pleiomorpha</name>
    <dbReference type="NCBI Taxonomy" id="90975"/>
    <lineage>
        <taxon>Bacteria</taxon>
        <taxon>Bacillati</taxon>
        <taxon>Actinomycetota</taxon>
        <taxon>Actinomycetes</taxon>
        <taxon>Streptosporangiales</taxon>
        <taxon>Streptosporangiaceae</taxon>
        <taxon>Acrocarpospora</taxon>
    </lineage>
</organism>
<dbReference type="Proteomes" id="UP000377595">
    <property type="component" value="Unassembled WGS sequence"/>
</dbReference>
<feature type="transmembrane region" description="Helical" evidence="1">
    <location>
        <begin position="125"/>
        <end position="145"/>
    </location>
</feature>